<dbReference type="Pfam" id="PF02949">
    <property type="entry name" value="7tm_6"/>
    <property type="match status" value="1"/>
</dbReference>
<accession>A0A482XLX1</accession>
<organism evidence="11 12">
    <name type="scientific">Laodelphax striatellus</name>
    <name type="common">Small brown planthopper</name>
    <name type="synonym">Delphax striatella</name>
    <dbReference type="NCBI Taxonomy" id="195883"/>
    <lineage>
        <taxon>Eukaryota</taxon>
        <taxon>Metazoa</taxon>
        <taxon>Ecdysozoa</taxon>
        <taxon>Arthropoda</taxon>
        <taxon>Hexapoda</taxon>
        <taxon>Insecta</taxon>
        <taxon>Pterygota</taxon>
        <taxon>Neoptera</taxon>
        <taxon>Paraneoptera</taxon>
        <taxon>Hemiptera</taxon>
        <taxon>Auchenorrhyncha</taxon>
        <taxon>Fulgoroidea</taxon>
        <taxon>Delphacidae</taxon>
        <taxon>Criomorphinae</taxon>
        <taxon>Laodelphax</taxon>
    </lineage>
</organism>
<feature type="transmembrane region" description="Helical" evidence="10">
    <location>
        <begin position="310"/>
        <end position="334"/>
    </location>
</feature>
<dbReference type="GO" id="GO:0005886">
    <property type="term" value="C:plasma membrane"/>
    <property type="evidence" value="ECO:0007669"/>
    <property type="project" value="UniProtKB-SubCell"/>
</dbReference>
<dbReference type="PANTHER" id="PTHR21137">
    <property type="entry name" value="ODORANT RECEPTOR"/>
    <property type="match status" value="1"/>
</dbReference>
<dbReference type="GO" id="GO:0005549">
    <property type="term" value="F:odorant binding"/>
    <property type="evidence" value="ECO:0007669"/>
    <property type="project" value="InterPro"/>
</dbReference>
<dbReference type="InterPro" id="IPR004117">
    <property type="entry name" value="7tm6_olfct_rcpt"/>
</dbReference>
<keyword evidence="9 10" id="KW-0807">Transducer</keyword>
<dbReference type="PANTHER" id="PTHR21137:SF35">
    <property type="entry name" value="ODORANT RECEPTOR 19A-RELATED"/>
    <property type="match status" value="1"/>
</dbReference>
<dbReference type="GO" id="GO:0004984">
    <property type="term" value="F:olfactory receptor activity"/>
    <property type="evidence" value="ECO:0007669"/>
    <property type="project" value="InterPro"/>
</dbReference>
<evidence type="ECO:0000256" key="1">
    <source>
        <dbReference type="ARBA" id="ARBA00004651"/>
    </source>
</evidence>
<keyword evidence="4 10" id="KW-0812">Transmembrane</keyword>
<evidence type="ECO:0000313" key="12">
    <source>
        <dbReference type="Proteomes" id="UP000291343"/>
    </source>
</evidence>
<keyword evidence="2" id="KW-1003">Cell membrane</keyword>
<dbReference type="Proteomes" id="UP000291343">
    <property type="component" value="Unassembled WGS sequence"/>
</dbReference>
<evidence type="ECO:0000256" key="6">
    <source>
        <dbReference type="ARBA" id="ARBA00022989"/>
    </source>
</evidence>
<feature type="transmembrane region" description="Helical" evidence="10">
    <location>
        <begin position="191"/>
        <end position="215"/>
    </location>
</feature>
<feature type="transmembrane region" description="Helical" evidence="10">
    <location>
        <begin position="133"/>
        <end position="159"/>
    </location>
</feature>
<dbReference type="GO" id="GO:0007165">
    <property type="term" value="P:signal transduction"/>
    <property type="evidence" value="ECO:0007669"/>
    <property type="project" value="UniProtKB-KW"/>
</dbReference>
<dbReference type="AlphaFoldDB" id="A0A482XLX1"/>
<dbReference type="EMBL" id="QKKF02005739">
    <property type="protein sequence ID" value="RZF46707.1"/>
    <property type="molecule type" value="Genomic_DNA"/>
</dbReference>
<keyword evidence="5 10" id="KW-0552">Olfaction</keyword>
<comment type="subcellular location">
    <subcellularLocation>
        <location evidence="1 10">Cell membrane</location>
        <topology evidence="1 10">Multi-pass membrane protein</topology>
    </subcellularLocation>
</comment>
<comment type="caution">
    <text evidence="11">The sequence shown here is derived from an EMBL/GenBank/DDBJ whole genome shotgun (WGS) entry which is preliminary data.</text>
</comment>
<evidence type="ECO:0000256" key="10">
    <source>
        <dbReference type="RuleBase" id="RU351113"/>
    </source>
</evidence>
<comment type="similarity">
    <text evidence="10">Belongs to the insect chemoreceptor superfamily. Heteromeric odorant receptor channel (TC 1.A.69) family.</text>
</comment>
<evidence type="ECO:0000256" key="2">
    <source>
        <dbReference type="ARBA" id="ARBA00022475"/>
    </source>
</evidence>
<protein>
    <recommendedName>
        <fullName evidence="10">Odorant receptor</fullName>
    </recommendedName>
</protein>
<dbReference type="InParanoid" id="A0A482XLX1"/>
<evidence type="ECO:0000256" key="3">
    <source>
        <dbReference type="ARBA" id="ARBA00022606"/>
    </source>
</evidence>
<evidence type="ECO:0000256" key="8">
    <source>
        <dbReference type="ARBA" id="ARBA00023170"/>
    </source>
</evidence>
<dbReference type="FunCoup" id="A0A482XLX1">
    <property type="interactions" value="25"/>
</dbReference>
<evidence type="ECO:0000256" key="5">
    <source>
        <dbReference type="ARBA" id="ARBA00022725"/>
    </source>
</evidence>
<evidence type="ECO:0000256" key="9">
    <source>
        <dbReference type="ARBA" id="ARBA00023224"/>
    </source>
</evidence>
<keyword evidence="6 10" id="KW-1133">Transmembrane helix</keyword>
<keyword evidence="8 10" id="KW-0675">Receptor</keyword>
<feature type="transmembrane region" description="Helical" evidence="10">
    <location>
        <begin position="40"/>
        <end position="62"/>
    </location>
</feature>
<dbReference type="OrthoDB" id="6625206at2759"/>
<evidence type="ECO:0000256" key="7">
    <source>
        <dbReference type="ARBA" id="ARBA00023136"/>
    </source>
</evidence>
<sequence>MNPGGRDIILSYEKTHFSCRIIHKTMNTIGRTLDGTPVKFRFYVTILIFITIISCSVIGLVLPWQNNDMRFLAIEDLNITSYMVLLLSEVGRAPEKLQTILGIVKYGVKYPITMKLSEKQKLIIEQANKNDMLMCFCFIATVTSYAITTGLIPAISGFIKISTGDLEDDILEKEIPMPVAGSWLPFSIKNLATYSLVAGFQQFAISFHLFIYMGWFAMTMSAMMNISSALKLLACFVDEMDDRLGGIVEGRPLDVYIKFMVDYHNAIYKTIKDYDSATAVMMLLMYSVCVVEQCVSFFCIYEVNDRGMRITFLGVLIVNILILGSFTFFGQLIIDEGEKLRLSLNHSNWINKSDSYKRSLLIIMANTQKDVALKPAGLYVLDRHTIMLIANASYSYLSLMRNF</sequence>
<keyword evidence="7 10" id="KW-0472">Membrane</keyword>
<comment type="caution">
    <text evidence="10">Lacks conserved residue(s) required for the propagation of feature annotation.</text>
</comment>
<reference evidence="11 12" key="1">
    <citation type="journal article" date="2017" name="Gigascience">
        <title>Genome sequence of the small brown planthopper, Laodelphax striatellus.</title>
        <authorList>
            <person name="Zhu J."/>
            <person name="Jiang F."/>
            <person name="Wang X."/>
            <person name="Yang P."/>
            <person name="Bao Y."/>
            <person name="Zhao W."/>
            <person name="Wang W."/>
            <person name="Lu H."/>
            <person name="Wang Q."/>
            <person name="Cui N."/>
            <person name="Li J."/>
            <person name="Chen X."/>
            <person name="Luo L."/>
            <person name="Yu J."/>
            <person name="Kang L."/>
            <person name="Cui F."/>
        </authorList>
    </citation>
    <scope>NUCLEOTIDE SEQUENCE [LARGE SCALE GENOMIC DNA]</scope>
    <source>
        <strain evidence="11">Lst14</strain>
    </source>
</reference>
<feature type="transmembrane region" description="Helical" evidence="10">
    <location>
        <begin position="279"/>
        <end position="298"/>
    </location>
</feature>
<dbReference type="SMR" id="A0A482XLX1"/>
<proteinExistence type="inferred from homology"/>
<gene>
    <name evidence="11" type="ORF">LSTR_LSTR002570</name>
</gene>
<name>A0A482XLX1_LAOST</name>
<keyword evidence="3 10" id="KW-0716">Sensory transduction</keyword>
<evidence type="ECO:0000313" key="11">
    <source>
        <dbReference type="EMBL" id="RZF46707.1"/>
    </source>
</evidence>
<evidence type="ECO:0000256" key="4">
    <source>
        <dbReference type="ARBA" id="ARBA00022692"/>
    </source>
</evidence>
<keyword evidence="12" id="KW-1185">Reference proteome</keyword>